<accession>A0A1W0E8M9</accession>
<dbReference type="InterPro" id="IPR009057">
    <property type="entry name" value="Homeodomain-like_sf"/>
</dbReference>
<dbReference type="OrthoDB" id="2393464at2759"/>
<dbReference type="Proteomes" id="UP000192758">
    <property type="component" value="Unassembled WGS sequence"/>
</dbReference>
<dbReference type="AlphaFoldDB" id="A0A1W0E8M9"/>
<gene>
    <name evidence="1" type="ORF">EHP00_1576</name>
</gene>
<dbReference type="InterPro" id="IPR036388">
    <property type="entry name" value="WH-like_DNA-bd_sf"/>
</dbReference>
<dbReference type="SUPFAM" id="SSF46689">
    <property type="entry name" value="Homeodomain-like"/>
    <property type="match status" value="1"/>
</dbReference>
<evidence type="ECO:0000313" key="1">
    <source>
        <dbReference type="EMBL" id="OQS55617.1"/>
    </source>
</evidence>
<comment type="caution">
    <text evidence="1">The sequence shown here is derived from an EMBL/GenBank/DDBJ whole genome shotgun (WGS) entry which is preliminary data.</text>
</comment>
<proteinExistence type="predicted"/>
<dbReference type="VEuPathDB" id="MicrosporidiaDB:EHP00_1576"/>
<dbReference type="EMBL" id="MNPJ01000006">
    <property type="protein sequence ID" value="OQS55617.1"/>
    <property type="molecule type" value="Genomic_DNA"/>
</dbReference>
<name>A0A1W0E8M9_9MICR</name>
<protein>
    <submittedName>
        <fullName evidence="1">Uncharacterized protein</fullName>
    </submittedName>
</protein>
<keyword evidence="2" id="KW-1185">Reference proteome</keyword>
<sequence>MSKHLSEFTKGKIIAYYEQKWSLKKISDELKINRSTIGYVVKKYKDRGHTLRKKVLSIHQPFLLHKRHILKAY</sequence>
<reference evidence="1 2" key="1">
    <citation type="journal article" date="2017" name="Environ. Microbiol.">
        <title>Decay of the glycolytic pathway and adaptation to intranuclear parasitism within Enterocytozoonidae microsporidia.</title>
        <authorList>
            <person name="Wiredu Boakye D."/>
            <person name="Jaroenlak P."/>
            <person name="Prachumwat A."/>
            <person name="Williams T.A."/>
            <person name="Bateman K.S."/>
            <person name="Itsathitphaisarn O."/>
            <person name="Sritunyalucksana K."/>
            <person name="Paszkiewicz K.H."/>
            <person name="Moore K.A."/>
            <person name="Stentiford G.D."/>
            <person name="Williams B.A."/>
        </authorList>
    </citation>
    <scope>NUCLEOTIDE SEQUENCE [LARGE SCALE GENOMIC DNA]</scope>
    <source>
        <strain evidence="1 2">TH1</strain>
    </source>
</reference>
<dbReference type="Gene3D" id="1.10.10.10">
    <property type="entry name" value="Winged helix-like DNA-binding domain superfamily/Winged helix DNA-binding domain"/>
    <property type="match status" value="1"/>
</dbReference>
<organism evidence="1 2">
    <name type="scientific">Ecytonucleospora hepatopenaei</name>
    <dbReference type="NCBI Taxonomy" id="646526"/>
    <lineage>
        <taxon>Eukaryota</taxon>
        <taxon>Fungi</taxon>
        <taxon>Fungi incertae sedis</taxon>
        <taxon>Microsporidia</taxon>
        <taxon>Enterocytozoonidae</taxon>
        <taxon>Ecytonucleospora</taxon>
    </lineage>
</organism>
<dbReference type="Pfam" id="PF13384">
    <property type="entry name" value="HTH_23"/>
    <property type="match status" value="1"/>
</dbReference>
<evidence type="ECO:0000313" key="2">
    <source>
        <dbReference type="Proteomes" id="UP000192758"/>
    </source>
</evidence>